<accession>A0A8J3J9M7</accession>
<keyword evidence="4" id="KW-0560">Oxidoreductase</keyword>
<evidence type="ECO:0000313" key="9">
    <source>
        <dbReference type="EMBL" id="GIF78704.1"/>
    </source>
</evidence>
<dbReference type="CDD" id="cd02809">
    <property type="entry name" value="alpha_hydroxyacid_oxid_FMN"/>
    <property type="match status" value="1"/>
</dbReference>
<organism evidence="9 10">
    <name type="scientific">Catellatospora bangladeshensis</name>
    <dbReference type="NCBI Taxonomy" id="310355"/>
    <lineage>
        <taxon>Bacteria</taxon>
        <taxon>Bacillati</taxon>
        <taxon>Actinomycetota</taxon>
        <taxon>Actinomycetes</taxon>
        <taxon>Micromonosporales</taxon>
        <taxon>Micromonosporaceae</taxon>
        <taxon>Catellatospora</taxon>
    </lineage>
</organism>
<evidence type="ECO:0000313" key="10">
    <source>
        <dbReference type="Proteomes" id="UP000601223"/>
    </source>
</evidence>
<evidence type="ECO:0000256" key="3">
    <source>
        <dbReference type="ARBA" id="ARBA00022643"/>
    </source>
</evidence>
<feature type="binding site" evidence="7">
    <location>
        <position position="106"/>
    </location>
    <ligand>
        <name>FMN</name>
        <dbReference type="ChEBI" id="CHEBI:58210"/>
    </ligand>
</feature>
<feature type="binding site" evidence="7">
    <location>
        <begin position="310"/>
        <end position="311"/>
    </location>
    <ligand>
        <name>FMN</name>
        <dbReference type="ChEBI" id="CHEBI:58210"/>
    </ligand>
</feature>
<keyword evidence="3 7" id="KW-0288">FMN</keyword>
<comment type="cofactor">
    <cofactor evidence="1">
        <name>FMN</name>
        <dbReference type="ChEBI" id="CHEBI:58210"/>
    </cofactor>
</comment>
<feature type="binding site" evidence="7">
    <location>
        <position position="155"/>
    </location>
    <ligand>
        <name>FMN</name>
        <dbReference type="ChEBI" id="CHEBI:58210"/>
    </ligand>
</feature>
<dbReference type="PANTHER" id="PTHR10578">
    <property type="entry name" value="S -2-HYDROXY-ACID OXIDASE-RELATED"/>
    <property type="match status" value="1"/>
</dbReference>
<evidence type="ECO:0000256" key="2">
    <source>
        <dbReference type="ARBA" id="ARBA00022630"/>
    </source>
</evidence>
<feature type="domain" description="FMN hydroxy acid dehydrogenase" evidence="8">
    <location>
        <begin position="1"/>
        <end position="361"/>
    </location>
</feature>
<feature type="binding site" evidence="7">
    <location>
        <begin position="287"/>
        <end position="291"/>
    </location>
    <ligand>
        <name>FMN</name>
        <dbReference type="ChEBI" id="CHEBI:58210"/>
    </ligand>
</feature>
<dbReference type="GO" id="GO:0016614">
    <property type="term" value="F:oxidoreductase activity, acting on CH-OH group of donors"/>
    <property type="evidence" value="ECO:0007669"/>
    <property type="project" value="UniProtKB-ARBA"/>
</dbReference>
<reference evidence="9 10" key="1">
    <citation type="submission" date="2021-01" db="EMBL/GenBank/DDBJ databases">
        <title>Whole genome shotgun sequence of Catellatospora bangladeshensis NBRC 107357.</title>
        <authorList>
            <person name="Komaki H."/>
            <person name="Tamura T."/>
        </authorList>
    </citation>
    <scope>NUCLEOTIDE SEQUENCE [LARGE SCALE GENOMIC DNA]</scope>
    <source>
        <strain evidence="9 10">NBRC 107357</strain>
    </source>
</reference>
<dbReference type="InterPro" id="IPR008259">
    <property type="entry name" value="FMN_hydac_DH_AS"/>
</dbReference>
<gene>
    <name evidence="9" type="ORF">Cba03nite_00530</name>
</gene>
<feature type="binding site" evidence="7">
    <location>
        <position position="256"/>
    </location>
    <ligand>
        <name>glyoxylate</name>
        <dbReference type="ChEBI" id="CHEBI:36655"/>
    </ligand>
</feature>
<dbReference type="PROSITE" id="PS51349">
    <property type="entry name" value="FMN_HYDROXY_ACID_DH_2"/>
    <property type="match status" value="1"/>
</dbReference>
<keyword evidence="2 7" id="KW-0285">Flavoprotein</keyword>
<dbReference type="SUPFAM" id="SSF51395">
    <property type="entry name" value="FMN-linked oxidoreductases"/>
    <property type="match status" value="1"/>
</dbReference>
<feature type="binding site" evidence="7">
    <location>
        <position position="164"/>
    </location>
    <ligand>
        <name>glyoxylate</name>
        <dbReference type="ChEBI" id="CHEBI:36655"/>
    </ligand>
</feature>
<dbReference type="FunFam" id="3.20.20.70:FF:000029">
    <property type="entry name" value="L-lactate dehydrogenase"/>
    <property type="match status" value="1"/>
</dbReference>
<evidence type="ECO:0000256" key="4">
    <source>
        <dbReference type="ARBA" id="ARBA00023002"/>
    </source>
</evidence>
<feature type="binding site" evidence="7">
    <location>
        <begin position="77"/>
        <end position="79"/>
    </location>
    <ligand>
        <name>FMN</name>
        <dbReference type="ChEBI" id="CHEBI:58210"/>
    </ligand>
</feature>
<dbReference type="EMBL" id="BONF01000001">
    <property type="protein sequence ID" value="GIF78704.1"/>
    <property type="molecule type" value="Genomic_DNA"/>
</dbReference>
<feature type="binding site" evidence="7">
    <location>
        <position position="254"/>
    </location>
    <ligand>
        <name>FMN</name>
        <dbReference type="ChEBI" id="CHEBI:58210"/>
    </ligand>
</feature>
<dbReference type="PROSITE" id="PS00557">
    <property type="entry name" value="FMN_HYDROXY_ACID_DH_1"/>
    <property type="match status" value="1"/>
</dbReference>
<keyword evidence="10" id="KW-1185">Reference proteome</keyword>
<dbReference type="AlphaFoldDB" id="A0A8J3J9M7"/>
<dbReference type="Pfam" id="PF01070">
    <property type="entry name" value="FMN_dh"/>
    <property type="match status" value="1"/>
</dbReference>
<evidence type="ECO:0000256" key="1">
    <source>
        <dbReference type="ARBA" id="ARBA00001917"/>
    </source>
</evidence>
<dbReference type="PANTHER" id="PTHR10578:SF107">
    <property type="entry name" value="2-HYDROXYACID OXIDASE 1"/>
    <property type="match status" value="1"/>
</dbReference>
<comment type="caution">
    <text evidence="9">The sequence shown here is derived from an EMBL/GenBank/DDBJ whole genome shotgun (WGS) entry which is preliminary data.</text>
</comment>
<evidence type="ECO:0000256" key="5">
    <source>
        <dbReference type="ARBA" id="ARBA00024042"/>
    </source>
</evidence>
<proteinExistence type="inferred from homology"/>
<dbReference type="InterPro" id="IPR037396">
    <property type="entry name" value="FMN_HAD"/>
</dbReference>
<evidence type="ECO:0000256" key="7">
    <source>
        <dbReference type="PIRSR" id="PIRSR000138-2"/>
    </source>
</evidence>
<sequence length="364" mass="38330">MPILCTDDYRALAQPRLPADVWDFIDGGSGAELTLDANRRLFDRAQLRPRVLVDVSVTDTTTKLLGGGLAAPLGVAPVAYHRLAHPDGEVATARGAGATGALFVVSIFASRSLEEIAAAATGPLWLQLYWLRRRSALADLARRAQDAGYRALVLTVDAPRIGRRLRDQRNSFAVDPAIRAVNLDDALMATTHEPVAGASAIAAHAAQTFDPSVTWADLAWLRSLTDLPLVLKGVLTAEDADRAVEHGVDAIIVSNHGGRQLDGAVPALRALPEVVAAVAGRCPVLLDGGVRHGRDVFVALALGASAVLVGRPALWALAVDGADGVAHLLRLLGEELAHTMALAGRPRLADIGRDAVLTPERADV</sequence>
<evidence type="ECO:0000256" key="6">
    <source>
        <dbReference type="PIRSR" id="PIRSR000138-1"/>
    </source>
</evidence>
<dbReference type="InterPro" id="IPR000262">
    <property type="entry name" value="FMN-dep_DH"/>
</dbReference>
<dbReference type="InterPro" id="IPR013785">
    <property type="entry name" value="Aldolase_TIM"/>
</dbReference>
<feature type="binding site" evidence="7">
    <location>
        <position position="259"/>
    </location>
    <ligand>
        <name>glyoxylate</name>
        <dbReference type="ChEBI" id="CHEBI:36655"/>
    </ligand>
</feature>
<comment type="similarity">
    <text evidence="5">Belongs to the FMN-dependent alpha-hydroxy acid dehydrogenase family.</text>
</comment>
<dbReference type="Gene3D" id="3.20.20.70">
    <property type="entry name" value="Aldolase class I"/>
    <property type="match status" value="1"/>
</dbReference>
<name>A0A8J3J9M7_9ACTN</name>
<evidence type="ECO:0000259" key="8">
    <source>
        <dbReference type="PROSITE" id="PS51349"/>
    </source>
</evidence>
<feature type="active site" description="Proton acceptor" evidence="6">
    <location>
        <position position="256"/>
    </location>
</feature>
<feature type="binding site" evidence="7">
    <location>
        <position position="129"/>
    </location>
    <ligand>
        <name>glyoxylate</name>
        <dbReference type="ChEBI" id="CHEBI:36655"/>
    </ligand>
</feature>
<feature type="binding site" evidence="7">
    <location>
        <position position="127"/>
    </location>
    <ligand>
        <name>FMN</name>
        <dbReference type="ChEBI" id="CHEBI:58210"/>
    </ligand>
</feature>
<dbReference type="Proteomes" id="UP000601223">
    <property type="component" value="Unassembled WGS sequence"/>
</dbReference>
<dbReference type="GO" id="GO:0010181">
    <property type="term" value="F:FMN binding"/>
    <property type="evidence" value="ECO:0007669"/>
    <property type="project" value="InterPro"/>
</dbReference>
<dbReference type="PIRSF" id="PIRSF000138">
    <property type="entry name" value="Al-hdrx_acd_dh"/>
    <property type="match status" value="1"/>
</dbReference>
<dbReference type="InterPro" id="IPR012133">
    <property type="entry name" value="Alpha-hydoxy_acid_DH_FMN"/>
</dbReference>
<feature type="binding site" evidence="7">
    <location>
        <position position="232"/>
    </location>
    <ligand>
        <name>FMN</name>
        <dbReference type="ChEBI" id="CHEBI:58210"/>
    </ligand>
</feature>
<protein>
    <submittedName>
        <fullName evidence="9">Alpha-hydroxy-acid oxidizing enzyme</fullName>
    </submittedName>
</protein>